<accession>A0A538TQR8</accession>
<reference evidence="1 2" key="1">
    <citation type="journal article" date="2019" name="Nat. Microbiol.">
        <title>Mediterranean grassland soil C-N compound turnover is dependent on rainfall and depth, and is mediated by genomically divergent microorganisms.</title>
        <authorList>
            <person name="Diamond S."/>
            <person name="Andeer P.F."/>
            <person name="Li Z."/>
            <person name="Crits-Christoph A."/>
            <person name="Burstein D."/>
            <person name="Anantharaman K."/>
            <person name="Lane K.R."/>
            <person name="Thomas B.C."/>
            <person name="Pan C."/>
            <person name="Northen T.R."/>
            <person name="Banfield J.F."/>
        </authorList>
    </citation>
    <scope>NUCLEOTIDE SEQUENCE [LARGE SCALE GENOMIC DNA]</scope>
    <source>
        <strain evidence="1">WS_9</strain>
    </source>
</reference>
<organism evidence="1 2">
    <name type="scientific">Eiseniibacteriota bacterium</name>
    <dbReference type="NCBI Taxonomy" id="2212470"/>
    <lineage>
        <taxon>Bacteria</taxon>
        <taxon>Candidatus Eiseniibacteriota</taxon>
    </lineage>
</organism>
<evidence type="ECO:0000313" key="1">
    <source>
        <dbReference type="EMBL" id="TMQ65950.1"/>
    </source>
</evidence>
<dbReference type="AlphaFoldDB" id="A0A538TQR8"/>
<comment type="caution">
    <text evidence="1">The sequence shown here is derived from an EMBL/GenBank/DDBJ whole genome shotgun (WGS) entry which is preliminary data.</text>
</comment>
<proteinExistence type="predicted"/>
<evidence type="ECO:0008006" key="3">
    <source>
        <dbReference type="Google" id="ProtNLM"/>
    </source>
</evidence>
<dbReference type="EMBL" id="VBOZ01000010">
    <property type="protein sequence ID" value="TMQ65950.1"/>
    <property type="molecule type" value="Genomic_DNA"/>
</dbReference>
<protein>
    <recommendedName>
        <fullName evidence="3">C-type cytochrome biogenesis protein CcmI</fullName>
    </recommendedName>
</protein>
<sequence length="128" mass="14686">MTLLAQVCLVLVVLLFVLSPLLYLRGQRMWVEPAIEARRRSIAERKARLYGALIELDFDRDSGKISPEDHARMREEIMTDVLAVLAEEDKEIPKAQRRPVVIEGGDRVERLIEEYKRSRRGRVEAGGS</sequence>
<evidence type="ECO:0000313" key="2">
    <source>
        <dbReference type="Proteomes" id="UP000317691"/>
    </source>
</evidence>
<gene>
    <name evidence="1" type="ORF">E6K79_03530</name>
</gene>
<name>A0A538TQR8_UNCEI</name>
<dbReference type="Proteomes" id="UP000317691">
    <property type="component" value="Unassembled WGS sequence"/>
</dbReference>